<sequence>MTPKDNNKNNALMLLRECPSCRSRYTHASVQVLSANEKGSLVSFTCGECRLDVLVAVSPMPFGLVGTGMPTDCATDEVMRFMDSNEITEDDVIEVHQLLANTAQ</sequence>
<protein>
    <submittedName>
        <fullName evidence="1">Uncharacterized protein</fullName>
    </submittedName>
</protein>
<dbReference type="AlphaFoldDB" id="A0A1F7VE95"/>
<name>A0A1F7VE95_9BACT</name>
<evidence type="ECO:0000313" key="2">
    <source>
        <dbReference type="Proteomes" id="UP000178264"/>
    </source>
</evidence>
<accession>A0A1F7VE95</accession>
<comment type="caution">
    <text evidence="1">The sequence shown here is derived from an EMBL/GenBank/DDBJ whole genome shotgun (WGS) entry which is preliminary data.</text>
</comment>
<organism evidence="1 2">
    <name type="scientific">Candidatus Uhrbacteria bacterium RIFCSPLOWO2_02_FULL_49_11</name>
    <dbReference type="NCBI Taxonomy" id="1802409"/>
    <lineage>
        <taxon>Bacteria</taxon>
        <taxon>Candidatus Uhriibacteriota</taxon>
    </lineage>
</organism>
<proteinExistence type="predicted"/>
<dbReference type="Proteomes" id="UP000178264">
    <property type="component" value="Unassembled WGS sequence"/>
</dbReference>
<evidence type="ECO:0000313" key="1">
    <source>
        <dbReference type="EMBL" id="OGL88860.1"/>
    </source>
</evidence>
<reference evidence="1 2" key="1">
    <citation type="journal article" date="2016" name="Nat. Commun.">
        <title>Thousands of microbial genomes shed light on interconnected biogeochemical processes in an aquifer system.</title>
        <authorList>
            <person name="Anantharaman K."/>
            <person name="Brown C.T."/>
            <person name="Hug L.A."/>
            <person name="Sharon I."/>
            <person name="Castelle C.J."/>
            <person name="Probst A.J."/>
            <person name="Thomas B.C."/>
            <person name="Singh A."/>
            <person name="Wilkins M.J."/>
            <person name="Karaoz U."/>
            <person name="Brodie E.L."/>
            <person name="Williams K.H."/>
            <person name="Hubbard S.S."/>
            <person name="Banfield J.F."/>
        </authorList>
    </citation>
    <scope>NUCLEOTIDE SEQUENCE [LARGE SCALE GENOMIC DNA]</scope>
</reference>
<gene>
    <name evidence="1" type="ORF">A3I42_04570</name>
</gene>
<dbReference type="EMBL" id="MGER01000008">
    <property type="protein sequence ID" value="OGL88860.1"/>
    <property type="molecule type" value="Genomic_DNA"/>
</dbReference>